<evidence type="ECO:0000256" key="9">
    <source>
        <dbReference type="SAM" id="Phobius"/>
    </source>
</evidence>
<evidence type="ECO:0000259" key="11">
    <source>
        <dbReference type="PROSITE" id="PS50885"/>
    </source>
</evidence>
<dbReference type="InterPro" id="IPR005467">
    <property type="entry name" value="His_kinase_dom"/>
</dbReference>
<gene>
    <name evidence="12" type="ORF">GXN74_01805</name>
</gene>
<dbReference type="PANTHER" id="PTHR45453">
    <property type="entry name" value="PHOSPHATE REGULON SENSOR PROTEIN PHOR"/>
    <property type="match status" value="1"/>
</dbReference>
<dbReference type="SUPFAM" id="SSF55874">
    <property type="entry name" value="ATPase domain of HSP90 chaperone/DNA topoisomerase II/histidine kinase"/>
    <property type="match status" value="1"/>
</dbReference>
<dbReference type="PROSITE" id="PS50109">
    <property type="entry name" value="HIS_KIN"/>
    <property type="match status" value="1"/>
</dbReference>
<evidence type="ECO:0000256" key="6">
    <source>
        <dbReference type="ARBA" id="ARBA00022777"/>
    </source>
</evidence>
<dbReference type="EMBL" id="JAAEEH010000003">
    <property type="protein sequence ID" value="NDL66482.1"/>
    <property type="molecule type" value="Genomic_DNA"/>
</dbReference>
<dbReference type="GO" id="GO:0016036">
    <property type="term" value="P:cellular response to phosphate starvation"/>
    <property type="evidence" value="ECO:0007669"/>
    <property type="project" value="TreeGrafter"/>
</dbReference>
<evidence type="ECO:0000256" key="7">
    <source>
        <dbReference type="ARBA" id="ARBA00023012"/>
    </source>
</evidence>
<keyword evidence="8" id="KW-0175">Coiled coil</keyword>
<dbReference type="SMART" id="SM00387">
    <property type="entry name" value="HATPase_c"/>
    <property type="match status" value="1"/>
</dbReference>
<evidence type="ECO:0000256" key="1">
    <source>
        <dbReference type="ARBA" id="ARBA00000085"/>
    </source>
</evidence>
<evidence type="ECO:0000313" key="12">
    <source>
        <dbReference type="EMBL" id="NDL66482.1"/>
    </source>
</evidence>
<dbReference type="CDD" id="cd00082">
    <property type="entry name" value="HisKA"/>
    <property type="match status" value="1"/>
</dbReference>
<dbReference type="AlphaFoldDB" id="A0A7X5KN69"/>
<dbReference type="InterPro" id="IPR003660">
    <property type="entry name" value="HAMP_dom"/>
</dbReference>
<dbReference type="Gene3D" id="3.30.565.10">
    <property type="entry name" value="Histidine kinase-like ATPase, C-terminal domain"/>
    <property type="match status" value="1"/>
</dbReference>
<reference evidence="12 13" key="1">
    <citation type="submission" date="2020-01" db="EMBL/GenBank/DDBJ databases">
        <title>Anaeroalcalibacter tamaniensis gen. nov., sp. nov., moderately halophilic strictly anaerobic fermenter bacterium from mud volcano of Taman peninsula.</title>
        <authorList>
            <person name="Frolova A."/>
            <person name="Merkel A.Y."/>
            <person name="Slobodkin A.I."/>
        </authorList>
    </citation>
    <scope>NUCLEOTIDE SEQUENCE [LARGE SCALE GENOMIC DNA]</scope>
    <source>
        <strain evidence="12 13">F-3ap</strain>
    </source>
</reference>
<keyword evidence="9" id="KW-1133">Transmembrane helix</keyword>
<keyword evidence="7" id="KW-0902">Two-component regulatory system</keyword>
<evidence type="ECO:0000256" key="4">
    <source>
        <dbReference type="ARBA" id="ARBA00022553"/>
    </source>
</evidence>
<dbReference type="CDD" id="cd06225">
    <property type="entry name" value="HAMP"/>
    <property type="match status" value="1"/>
</dbReference>
<keyword evidence="5" id="KW-0808">Transferase</keyword>
<dbReference type="CDD" id="cd00075">
    <property type="entry name" value="HATPase"/>
    <property type="match status" value="1"/>
</dbReference>
<name>A0A7X5KN69_9FIRM</name>
<dbReference type="SUPFAM" id="SSF158472">
    <property type="entry name" value="HAMP domain-like"/>
    <property type="match status" value="1"/>
</dbReference>
<dbReference type="PRINTS" id="PR00344">
    <property type="entry name" value="BCTRLSENSOR"/>
</dbReference>
<sequence length="464" mass="51886">MKRMRYSLRTTLTLSYLLIVLAVIGLSGLAANTYVKGQFKNYVVQRQEKQTTELINLILRQYLADGALDPTSLEHAGMGALEWGMVIRVADDRDELVWSATDHNAGLCEAMMSNMQRNMQSYYADWEGAYQETLHPLMDGDTRIGTLTVGTIGPFYFNDEELLFLRAFNRMFLLMGLLSLLLAATLGAFMSFRISTPLHRTARRALDLAEGRYPEKLADTSSTTEIQQLMGAINQLAEALEGKEKLRKQLTQDVAHELRTPLTSVQGHMEAMIDGIWPMDVGRLSSCHEEVLRIQKLVGSLEDLSGIENGNLLLHKKEFDLSQLVLGILANHERDLLDKRIQVDYVPETTLFFGDPDKMGQVFHNLLSNAVKYSRDGGSVRIRMERDSGNLWIRIRDTGIGIAAEDLPLIFERFYRVDKSRNHSTGGIGVGLTITKSIVEAHGGNIQASSILGQGTEIAIRLPL</sequence>
<accession>A0A7X5KN69</accession>
<dbReference type="PANTHER" id="PTHR45453:SF1">
    <property type="entry name" value="PHOSPHATE REGULON SENSOR PROTEIN PHOR"/>
    <property type="match status" value="1"/>
</dbReference>
<feature type="domain" description="Histidine kinase" evidence="10">
    <location>
        <begin position="253"/>
        <end position="464"/>
    </location>
</feature>
<keyword evidence="9" id="KW-0472">Membrane</keyword>
<dbReference type="GO" id="GO:0004721">
    <property type="term" value="F:phosphoprotein phosphatase activity"/>
    <property type="evidence" value="ECO:0007669"/>
    <property type="project" value="TreeGrafter"/>
</dbReference>
<keyword evidence="13" id="KW-1185">Reference proteome</keyword>
<dbReference type="Gene3D" id="1.10.287.130">
    <property type="match status" value="1"/>
</dbReference>
<dbReference type="PROSITE" id="PS50885">
    <property type="entry name" value="HAMP"/>
    <property type="match status" value="1"/>
</dbReference>
<dbReference type="Proteomes" id="UP000461585">
    <property type="component" value="Unassembled WGS sequence"/>
</dbReference>
<keyword evidence="6" id="KW-0418">Kinase</keyword>
<feature type="transmembrane region" description="Helical" evidence="9">
    <location>
        <begin position="171"/>
        <end position="194"/>
    </location>
</feature>
<dbReference type="SUPFAM" id="SSF47384">
    <property type="entry name" value="Homodimeric domain of signal transducing histidine kinase"/>
    <property type="match status" value="1"/>
</dbReference>
<feature type="coiled-coil region" evidence="8">
    <location>
        <begin position="226"/>
        <end position="253"/>
    </location>
</feature>
<dbReference type="InterPro" id="IPR004358">
    <property type="entry name" value="Sig_transdc_His_kin-like_C"/>
</dbReference>
<evidence type="ECO:0000256" key="3">
    <source>
        <dbReference type="ARBA" id="ARBA00012438"/>
    </source>
</evidence>
<comment type="caution">
    <text evidence="12">The sequence shown here is derived from an EMBL/GenBank/DDBJ whole genome shotgun (WGS) entry which is preliminary data.</text>
</comment>
<dbReference type="Pfam" id="PF00512">
    <property type="entry name" value="HisKA"/>
    <property type="match status" value="1"/>
</dbReference>
<dbReference type="FunFam" id="3.30.565.10:FF:000006">
    <property type="entry name" value="Sensor histidine kinase WalK"/>
    <property type="match status" value="1"/>
</dbReference>
<protein>
    <recommendedName>
        <fullName evidence="3">histidine kinase</fullName>
        <ecNumber evidence="3">2.7.13.3</ecNumber>
    </recommendedName>
</protein>
<evidence type="ECO:0000256" key="8">
    <source>
        <dbReference type="SAM" id="Coils"/>
    </source>
</evidence>
<keyword evidence="4" id="KW-0597">Phosphoprotein</keyword>
<dbReference type="SMART" id="SM00388">
    <property type="entry name" value="HisKA"/>
    <property type="match status" value="1"/>
</dbReference>
<evidence type="ECO:0000256" key="2">
    <source>
        <dbReference type="ARBA" id="ARBA00004370"/>
    </source>
</evidence>
<dbReference type="GO" id="GO:0000155">
    <property type="term" value="F:phosphorelay sensor kinase activity"/>
    <property type="evidence" value="ECO:0007669"/>
    <property type="project" value="InterPro"/>
</dbReference>
<dbReference type="GO" id="GO:0005886">
    <property type="term" value="C:plasma membrane"/>
    <property type="evidence" value="ECO:0007669"/>
    <property type="project" value="TreeGrafter"/>
</dbReference>
<feature type="domain" description="HAMP" evidence="11">
    <location>
        <begin position="192"/>
        <end position="245"/>
    </location>
</feature>
<dbReference type="InterPro" id="IPR050351">
    <property type="entry name" value="BphY/WalK/GraS-like"/>
</dbReference>
<dbReference type="InterPro" id="IPR036097">
    <property type="entry name" value="HisK_dim/P_sf"/>
</dbReference>
<dbReference type="RefSeq" id="WP_162369212.1">
    <property type="nucleotide sequence ID" value="NZ_JAAEEH010000003.1"/>
</dbReference>
<dbReference type="Gene3D" id="6.10.340.10">
    <property type="match status" value="1"/>
</dbReference>
<dbReference type="EC" id="2.7.13.3" evidence="3"/>
<dbReference type="SMART" id="SM00304">
    <property type="entry name" value="HAMP"/>
    <property type="match status" value="1"/>
</dbReference>
<evidence type="ECO:0000259" key="10">
    <source>
        <dbReference type="PROSITE" id="PS50109"/>
    </source>
</evidence>
<organism evidence="12 13">
    <name type="scientific">Anaerotalea alkaliphila</name>
    <dbReference type="NCBI Taxonomy" id="2662126"/>
    <lineage>
        <taxon>Bacteria</taxon>
        <taxon>Bacillati</taxon>
        <taxon>Bacillota</taxon>
        <taxon>Clostridia</taxon>
        <taxon>Eubacteriales</taxon>
        <taxon>Anaerotalea</taxon>
    </lineage>
</organism>
<evidence type="ECO:0000256" key="5">
    <source>
        <dbReference type="ARBA" id="ARBA00022679"/>
    </source>
</evidence>
<comment type="subcellular location">
    <subcellularLocation>
        <location evidence="2">Membrane</location>
    </subcellularLocation>
</comment>
<dbReference type="Pfam" id="PF00672">
    <property type="entry name" value="HAMP"/>
    <property type="match status" value="1"/>
</dbReference>
<comment type="catalytic activity">
    <reaction evidence="1">
        <text>ATP + protein L-histidine = ADP + protein N-phospho-L-histidine.</text>
        <dbReference type="EC" id="2.7.13.3"/>
    </reaction>
</comment>
<proteinExistence type="predicted"/>
<dbReference type="InterPro" id="IPR036890">
    <property type="entry name" value="HATPase_C_sf"/>
</dbReference>
<dbReference type="InterPro" id="IPR003594">
    <property type="entry name" value="HATPase_dom"/>
</dbReference>
<keyword evidence="9" id="KW-0812">Transmembrane</keyword>
<dbReference type="InterPro" id="IPR003661">
    <property type="entry name" value="HisK_dim/P_dom"/>
</dbReference>
<evidence type="ECO:0000313" key="13">
    <source>
        <dbReference type="Proteomes" id="UP000461585"/>
    </source>
</evidence>
<dbReference type="Pfam" id="PF02518">
    <property type="entry name" value="HATPase_c"/>
    <property type="match status" value="1"/>
</dbReference>